<dbReference type="CDD" id="cd12797">
    <property type="entry name" value="M23_peptidase"/>
    <property type="match status" value="1"/>
</dbReference>
<dbReference type="Proteomes" id="UP000773850">
    <property type="component" value="Unassembled WGS sequence"/>
</dbReference>
<dbReference type="EMBL" id="LUCS01000009">
    <property type="protein sequence ID" value="KAF6512348.1"/>
    <property type="molecule type" value="Genomic_DNA"/>
</dbReference>
<keyword evidence="2" id="KW-0472">Membrane</keyword>
<dbReference type="InterPro" id="IPR016047">
    <property type="entry name" value="M23ase_b-sheet_dom"/>
</dbReference>
<evidence type="ECO:0000313" key="4">
    <source>
        <dbReference type="EMBL" id="KAF6512348.1"/>
    </source>
</evidence>
<keyword evidence="2" id="KW-0812">Transmembrane</keyword>
<dbReference type="SUPFAM" id="SSF51261">
    <property type="entry name" value="Duplicated hybrid motif"/>
    <property type="match status" value="1"/>
</dbReference>
<dbReference type="InterPro" id="IPR050570">
    <property type="entry name" value="Cell_wall_metabolism_enzyme"/>
</dbReference>
<feature type="region of interest" description="Disordered" evidence="1">
    <location>
        <begin position="270"/>
        <end position="341"/>
    </location>
</feature>
<evidence type="ECO:0000256" key="2">
    <source>
        <dbReference type="SAM" id="Phobius"/>
    </source>
</evidence>
<name>A0ABQ7HJH0_GEOSE</name>
<evidence type="ECO:0000256" key="1">
    <source>
        <dbReference type="SAM" id="MobiDB-lite"/>
    </source>
</evidence>
<evidence type="ECO:0000313" key="5">
    <source>
        <dbReference type="Proteomes" id="UP000773850"/>
    </source>
</evidence>
<reference evidence="4 5" key="1">
    <citation type="submission" date="2016-03" db="EMBL/GenBank/DDBJ databases">
        <title>Spore heat resistance.</title>
        <authorList>
            <person name="Boekhorst J."/>
            <person name="Berendsen E.M."/>
            <person name="Wells-Bennik M.H."/>
            <person name="Kuipers O.P."/>
        </authorList>
    </citation>
    <scope>NUCLEOTIDE SEQUENCE [LARGE SCALE GENOMIC DNA]</scope>
    <source>
        <strain evidence="4 5">GS8</strain>
    </source>
</reference>
<organism evidence="4 5">
    <name type="scientific">Geobacillus stearothermophilus</name>
    <name type="common">Bacillus stearothermophilus</name>
    <dbReference type="NCBI Taxonomy" id="1422"/>
    <lineage>
        <taxon>Bacteria</taxon>
        <taxon>Bacillati</taxon>
        <taxon>Bacillota</taxon>
        <taxon>Bacilli</taxon>
        <taxon>Bacillales</taxon>
        <taxon>Anoxybacillaceae</taxon>
        <taxon>Geobacillus</taxon>
    </lineage>
</organism>
<keyword evidence="5" id="KW-1185">Reference proteome</keyword>
<feature type="transmembrane region" description="Helical" evidence="2">
    <location>
        <begin position="62"/>
        <end position="82"/>
    </location>
</feature>
<dbReference type="PANTHER" id="PTHR21666:SF291">
    <property type="entry name" value="STAGE II SPORULATION PROTEIN Q"/>
    <property type="match status" value="1"/>
</dbReference>
<gene>
    <name evidence="4" type="ORF">GS8_647</name>
</gene>
<dbReference type="InterPro" id="IPR011055">
    <property type="entry name" value="Dup_hybrid_motif"/>
</dbReference>
<dbReference type="Pfam" id="PF01551">
    <property type="entry name" value="Peptidase_M23"/>
    <property type="match status" value="1"/>
</dbReference>
<proteinExistence type="predicted"/>
<protein>
    <submittedName>
        <fullName evidence="4">Stage II sporulation protein</fullName>
    </submittedName>
</protein>
<comment type="caution">
    <text evidence="4">The sequence shown here is derived from an EMBL/GenBank/DDBJ whole genome shotgun (WGS) entry which is preliminary data.</text>
</comment>
<sequence length="341" mass="37863">MTGRPLRFFFCIKCGGISKNKRKNCIRRVYLFLFLFKMVAEVMNMREEQKQPSLKRFFRKRWVFPAIYLSCAALIVAGALWFQVGKQEKSGENDTVKNGTAQQENPAVPVNETVENIAMPVLDPNAVQVKTPFYDDNASEQEQEAALVFYDHTYHPNQGIDLVRQDGKTFDVTAALSGTVTKAEKDPILGYVVEINHEQGVTTVYQSLADVKVEAGDTVKQGEVIGKAGQSEFNKQADIHVHFEIRKDGKPVNPIDYIDKPLTALTDKAEDNAGTDNANASEEKNVTPSDETAPSEQSPAKETEQTPADDNKTAPSDHEQDQHDDTSSYKTPDASIGMARS</sequence>
<dbReference type="PANTHER" id="PTHR21666">
    <property type="entry name" value="PEPTIDASE-RELATED"/>
    <property type="match status" value="1"/>
</dbReference>
<feature type="compositionally biased region" description="Polar residues" evidence="1">
    <location>
        <begin position="274"/>
        <end position="298"/>
    </location>
</feature>
<feature type="compositionally biased region" description="Basic and acidic residues" evidence="1">
    <location>
        <begin position="299"/>
        <end position="327"/>
    </location>
</feature>
<dbReference type="Gene3D" id="2.70.70.10">
    <property type="entry name" value="Glucose Permease (Domain IIA)"/>
    <property type="match status" value="1"/>
</dbReference>
<accession>A0ABQ7HJH0</accession>
<keyword evidence="2" id="KW-1133">Transmembrane helix</keyword>
<evidence type="ECO:0000259" key="3">
    <source>
        <dbReference type="Pfam" id="PF01551"/>
    </source>
</evidence>
<feature type="domain" description="M23ase beta-sheet core" evidence="3">
    <location>
        <begin position="156"/>
        <end position="254"/>
    </location>
</feature>